<dbReference type="PANTHER" id="PTHR43537:SF5">
    <property type="entry name" value="UXU OPERON TRANSCRIPTIONAL REGULATOR"/>
    <property type="match status" value="1"/>
</dbReference>
<keyword evidence="3" id="KW-0804">Transcription</keyword>
<keyword evidence="2" id="KW-0238">DNA-binding</keyword>
<evidence type="ECO:0000256" key="2">
    <source>
        <dbReference type="ARBA" id="ARBA00023125"/>
    </source>
</evidence>
<dbReference type="InterPro" id="IPR011711">
    <property type="entry name" value="GntR_C"/>
</dbReference>
<dbReference type="InterPro" id="IPR036390">
    <property type="entry name" value="WH_DNA-bd_sf"/>
</dbReference>
<name>A0AA46WV69_RHORH</name>
<gene>
    <name evidence="5" type="ORF">KUM34_024930</name>
</gene>
<proteinExistence type="predicted"/>
<organism evidence="5 6">
    <name type="scientific">Rhodococcus rhodochrous</name>
    <dbReference type="NCBI Taxonomy" id="1829"/>
    <lineage>
        <taxon>Bacteria</taxon>
        <taxon>Bacillati</taxon>
        <taxon>Actinomycetota</taxon>
        <taxon>Actinomycetes</taxon>
        <taxon>Mycobacteriales</taxon>
        <taxon>Nocardiaceae</taxon>
        <taxon>Rhodococcus</taxon>
    </lineage>
</organism>
<sequence>MATTTGNPYRELRRRILDGVHPPGDLLVPATVGEQLGVSRTPVREALIRLEIEGLVTKVSRGFRVLERSQEEILDICEARIALESAVALSAAQRRTELDLARLRRSLDEARAERSPADRLRLHAEWHVALRLAAHNPTIVELMELLDARLHVYDGTASRTPANLDLIEREHEALYEAVAEGDGERAQELMVAHQRRTRDLRIAEMAESSGG</sequence>
<dbReference type="InterPro" id="IPR008920">
    <property type="entry name" value="TF_FadR/GntR_C"/>
</dbReference>
<dbReference type="EMBL" id="CP083974">
    <property type="protein sequence ID" value="UZF45026.1"/>
    <property type="molecule type" value="Genomic_DNA"/>
</dbReference>
<dbReference type="GO" id="GO:0003677">
    <property type="term" value="F:DNA binding"/>
    <property type="evidence" value="ECO:0007669"/>
    <property type="project" value="UniProtKB-KW"/>
</dbReference>
<keyword evidence="1" id="KW-0805">Transcription regulation</keyword>
<evidence type="ECO:0000256" key="3">
    <source>
        <dbReference type="ARBA" id="ARBA00023163"/>
    </source>
</evidence>
<reference evidence="5 6" key="1">
    <citation type="journal article" date="2021" name="Front. Microbiol.">
        <title>Bacterial Transformation of Aromatic Monomers in Softwood Black Liquor.</title>
        <authorList>
            <person name="Navas L.E."/>
            <person name="Dexter G."/>
            <person name="Liu J."/>
            <person name="Levy-Booth D."/>
            <person name="Cho M."/>
            <person name="Jang S.K."/>
            <person name="Mansfield S.D."/>
            <person name="Renneckar S."/>
            <person name="Mohn W.W."/>
            <person name="Eltis L.D."/>
        </authorList>
    </citation>
    <scope>NUCLEOTIDE SEQUENCE [LARGE SCALE GENOMIC DNA]</scope>
    <source>
        <strain evidence="5 6">GD02</strain>
    </source>
</reference>
<dbReference type="InterPro" id="IPR000524">
    <property type="entry name" value="Tscrpt_reg_HTH_GntR"/>
</dbReference>
<evidence type="ECO:0000313" key="5">
    <source>
        <dbReference type="EMBL" id="UZF45026.1"/>
    </source>
</evidence>
<dbReference type="GO" id="GO:0003700">
    <property type="term" value="F:DNA-binding transcription factor activity"/>
    <property type="evidence" value="ECO:0007669"/>
    <property type="project" value="InterPro"/>
</dbReference>
<dbReference type="Pfam" id="PF07729">
    <property type="entry name" value="FCD"/>
    <property type="match status" value="1"/>
</dbReference>
<dbReference type="InterPro" id="IPR036388">
    <property type="entry name" value="WH-like_DNA-bd_sf"/>
</dbReference>
<dbReference type="Gene3D" id="1.10.10.10">
    <property type="entry name" value="Winged helix-like DNA-binding domain superfamily/Winged helix DNA-binding domain"/>
    <property type="match status" value="1"/>
</dbReference>
<protein>
    <submittedName>
        <fullName evidence="5">GntR family transcriptional regulator</fullName>
    </submittedName>
</protein>
<evidence type="ECO:0000256" key="1">
    <source>
        <dbReference type="ARBA" id="ARBA00023015"/>
    </source>
</evidence>
<dbReference type="SUPFAM" id="SSF48008">
    <property type="entry name" value="GntR ligand-binding domain-like"/>
    <property type="match status" value="1"/>
</dbReference>
<dbReference type="AlphaFoldDB" id="A0AA46WV69"/>
<dbReference type="PANTHER" id="PTHR43537">
    <property type="entry name" value="TRANSCRIPTIONAL REGULATOR, GNTR FAMILY"/>
    <property type="match status" value="1"/>
</dbReference>
<dbReference type="PRINTS" id="PR00035">
    <property type="entry name" value="HTHGNTR"/>
</dbReference>
<evidence type="ECO:0000259" key="4">
    <source>
        <dbReference type="PROSITE" id="PS50949"/>
    </source>
</evidence>
<accession>A0AA46WV69</accession>
<dbReference type="Gene3D" id="1.20.120.530">
    <property type="entry name" value="GntR ligand-binding domain-like"/>
    <property type="match status" value="1"/>
</dbReference>
<dbReference type="PROSITE" id="PS50949">
    <property type="entry name" value="HTH_GNTR"/>
    <property type="match status" value="1"/>
</dbReference>
<dbReference type="RefSeq" id="WP_059384385.1">
    <property type="nucleotide sequence ID" value="NZ_CP083974.1"/>
</dbReference>
<dbReference type="SUPFAM" id="SSF46785">
    <property type="entry name" value="Winged helix' DNA-binding domain"/>
    <property type="match status" value="1"/>
</dbReference>
<dbReference type="CDD" id="cd07377">
    <property type="entry name" value="WHTH_GntR"/>
    <property type="match status" value="1"/>
</dbReference>
<dbReference type="Proteomes" id="UP001162740">
    <property type="component" value="Chromosome"/>
</dbReference>
<dbReference type="SMART" id="SM00895">
    <property type="entry name" value="FCD"/>
    <property type="match status" value="1"/>
</dbReference>
<evidence type="ECO:0000313" key="6">
    <source>
        <dbReference type="Proteomes" id="UP001162740"/>
    </source>
</evidence>
<feature type="domain" description="HTH gntR-type" evidence="4">
    <location>
        <begin position="2"/>
        <end position="68"/>
    </location>
</feature>
<dbReference type="SMART" id="SM00345">
    <property type="entry name" value="HTH_GNTR"/>
    <property type="match status" value="1"/>
</dbReference>
<dbReference type="Pfam" id="PF00392">
    <property type="entry name" value="GntR"/>
    <property type="match status" value="1"/>
</dbReference>